<keyword evidence="3" id="KW-1185">Reference proteome</keyword>
<dbReference type="Proteomes" id="UP000663828">
    <property type="component" value="Unassembled WGS sequence"/>
</dbReference>
<dbReference type="GO" id="GO:0008527">
    <property type="term" value="F:taste receptor activity"/>
    <property type="evidence" value="ECO:0007669"/>
    <property type="project" value="InterPro"/>
</dbReference>
<dbReference type="InterPro" id="IPR009318">
    <property type="entry name" value="Gustatory_rcpt"/>
</dbReference>
<evidence type="ECO:0000313" key="3">
    <source>
        <dbReference type="Proteomes" id="UP000663828"/>
    </source>
</evidence>
<keyword evidence="1" id="KW-1133">Transmembrane helix</keyword>
<reference evidence="2" key="1">
    <citation type="submission" date="2021-02" db="EMBL/GenBank/DDBJ databases">
        <authorList>
            <person name="Nowell W R."/>
        </authorList>
    </citation>
    <scope>NUCLEOTIDE SEQUENCE</scope>
</reference>
<feature type="transmembrane region" description="Helical" evidence="1">
    <location>
        <begin position="43"/>
        <end position="63"/>
    </location>
</feature>
<keyword evidence="1" id="KW-0812">Transmembrane</keyword>
<dbReference type="GO" id="GO:0016020">
    <property type="term" value="C:membrane"/>
    <property type="evidence" value="ECO:0007669"/>
    <property type="project" value="InterPro"/>
</dbReference>
<dbReference type="Pfam" id="PF06151">
    <property type="entry name" value="Trehalose_recp"/>
    <property type="match status" value="1"/>
</dbReference>
<dbReference type="AlphaFoldDB" id="A0A816FY20"/>
<protein>
    <submittedName>
        <fullName evidence="2">Uncharacterized protein</fullName>
    </submittedName>
</protein>
<name>A0A816FY20_ADIRI</name>
<keyword evidence="1" id="KW-0472">Membrane</keyword>
<dbReference type="EMBL" id="CAJNOR010012454">
    <property type="protein sequence ID" value="CAF1667758.1"/>
    <property type="molecule type" value="Genomic_DNA"/>
</dbReference>
<gene>
    <name evidence="2" type="ORF">XAT740_LOCUS58102</name>
</gene>
<feature type="transmembrane region" description="Helical" evidence="1">
    <location>
        <begin position="128"/>
        <end position="158"/>
    </location>
</feature>
<feature type="transmembrane region" description="Helical" evidence="1">
    <location>
        <begin position="75"/>
        <end position="94"/>
    </location>
</feature>
<feature type="transmembrane region" description="Helical" evidence="1">
    <location>
        <begin position="100"/>
        <end position="121"/>
    </location>
</feature>
<feature type="transmembrane region" description="Helical" evidence="1">
    <location>
        <begin position="178"/>
        <end position="197"/>
    </location>
</feature>
<comment type="caution">
    <text evidence="2">The sequence shown here is derived from an EMBL/GenBank/DDBJ whole genome shotgun (WGS) entry which is preliminary data.</text>
</comment>
<proteinExistence type="predicted"/>
<accession>A0A816FY20</accession>
<sequence>MTSNRLGDLCDKSLQLHRMNDCDDLNLYYKKFLNKLSKICLKIFLPLLPLIYLITLFLCRLFLYNTTKLTFDIRTILYLICILLTFMLLFLMRLHTKWKTLWFCTRTFLIFLLIIPLVLTYQTEQYHILFATISITLIYSLLTFTLIQSVCICSTISILHITLQFNQTEGIQWKGIEFVSWIVYHLIINLAGLYAYVESLKHIRKHFHAYETSLYEKNKCSVDCKKLNTIIGHCQQAPRFIGRISKLSNGHNIK</sequence>
<organism evidence="2 3">
    <name type="scientific">Adineta ricciae</name>
    <name type="common">Rotifer</name>
    <dbReference type="NCBI Taxonomy" id="249248"/>
    <lineage>
        <taxon>Eukaryota</taxon>
        <taxon>Metazoa</taxon>
        <taxon>Spiralia</taxon>
        <taxon>Gnathifera</taxon>
        <taxon>Rotifera</taxon>
        <taxon>Eurotatoria</taxon>
        <taxon>Bdelloidea</taxon>
        <taxon>Adinetida</taxon>
        <taxon>Adinetidae</taxon>
        <taxon>Adineta</taxon>
    </lineage>
</organism>
<evidence type="ECO:0000256" key="1">
    <source>
        <dbReference type="SAM" id="Phobius"/>
    </source>
</evidence>
<evidence type="ECO:0000313" key="2">
    <source>
        <dbReference type="EMBL" id="CAF1667758.1"/>
    </source>
</evidence>